<dbReference type="Proteomes" id="UP000288028">
    <property type="component" value="Unassembled WGS sequence"/>
</dbReference>
<dbReference type="AlphaFoldDB" id="A0A430AXP0"/>
<keyword evidence="1" id="KW-1133">Transmembrane helix</keyword>
<evidence type="ECO:0000313" key="3">
    <source>
        <dbReference type="Proteomes" id="UP000288028"/>
    </source>
</evidence>
<keyword evidence="3" id="KW-1185">Reference proteome</keyword>
<accession>A0A430AXP0</accession>
<name>A0A430AXP0_9ENTE</name>
<dbReference type="GeneID" id="95580073"/>
<dbReference type="RefSeq" id="WP_126795118.1">
    <property type="nucleotide sequence ID" value="NZ_CP060720.1"/>
</dbReference>
<proteinExistence type="predicted"/>
<reference evidence="2 3" key="1">
    <citation type="submission" date="2017-05" db="EMBL/GenBank/DDBJ databases">
        <title>Vagococcus spp. assemblies.</title>
        <authorList>
            <person name="Gulvik C.A."/>
        </authorList>
    </citation>
    <scope>NUCLEOTIDE SEQUENCE [LARGE SCALE GENOMIC DNA]</scope>
    <source>
        <strain evidence="2 3">SS1714</strain>
    </source>
</reference>
<keyword evidence="1" id="KW-0812">Transmembrane</keyword>
<feature type="transmembrane region" description="Helical" evidence="1">
    <location>
        <begin position="21"/>
        <end position="39"/>
    </location>
</feature>
<feature type="transmembrane region" description="Helical" evidence="1">
    <location>
        <begin position="132"/>
        <end position="154"/>
    </location>
</feature>
<organism evidence="2 3">
    <name type="scientific">Vagococcus carniphilus</name>
    <dbReference type="NCBI Taxonomy" id="218144"/>
    <lineage>
        <taxon>Bacteria</taxon>
        <taxon>Bacillati</taxon>
        <taxon>Bacillota</taxon>
        <taxon>Bacilli</taxon>
        <taxon>Lactobacillales</taxon>
        <taxon>Enterococcaceae</taxon>
        <taxon>Vagococcus</taxon>
    </lineage>
</organism>
<gene>
    <name evidence="2" type="ORF">CBF28_10755</name>
</gene>
<dbReference type="EMBL" id="NGKB01000010">
    <property type="protein sequence ID" value="RSU12796.1"/>
    <property type="molecule type" value="Genomic_DNA"/>
</dbReference>
<feature type="transmembrane region" description="Helical" evidence="1">
    <location>
        <begin position="166"/>
        <end position="186"/>
    </location>
</feature>
<feature type="transmembrane region" description="Helical" evidence="1">
    <location>
        <begin position="82"/>
        <end position="105"/>
    </location>
</feature>
<sequence length="243" mass="27429">MKLSTAIKYRFKYQMKAALFFFGYFLLFAIAFPLIGIFVSGTDSTVSSDMLFASMLFMIILAFIGVSSDFKLFIQNGMSRNNIFLSSLISNFTLSLIISCILLGIKQFGNGLLTQKLSLTLFFVDIYTKENLMTSFLLLFIFLLFASSIGSIMGVFNDRVTGYKKLFVIATLIMIPILVSLLVKIISPDFKTSIFSFILKSLGIYPDGNKPFSLVLSLFVIFIVLSIITYLMNYKREIKRINA</sequence>
<evidence type="ECO:0000313" key="2">
    <source>
        <dbReference type="EMBL" id="RSU12796.1"/>
    </source>
</evidence>
<comment type="caution">
    <text evidence="2">The sequence shown here is derived from an EMBL/GenBank/DDBJ whole genome shotgun (WGS) entry which is preliminary data.</text>
</comment>
<protein>
    <submittedName>
        <fullName evidence="2">Uncharacterized protein</fullName>
    </submittedName>
</protein>
<feature type="transmembrane region" description="Helical" evidence="1">
    <location>
        <begin position="51"/>
        <end position="70"/>
    </location>
</feature>
<feature type="transmembrane region" description="Helical" evidence="1">
    <location>
        <begin position="212"/>
        <end position="232"/>
    </location>
</feature>
<keyword evidence="1" id="KW-0472">Membrane</keyword>
<dbReference type="OrthoDB" id="2199852at2"/>
<evidence type="ECO:0000256" key="1">
    <source>
        <dbReference type="SAM" id="Phobius"/>
    </source>
</evidence>